<keyword evidence="2" id="KW-1185">Reference proteome</keyword>
<comment type="caution">
    <text evidence="1">The sequence shown here is derived from an EMBL/GenBank/DDBJ whole genome shotgun (WGS) entry which is preliminary data.</text>
</comment>
<dbReference type="AlphaFoldDB" id="A0AA40B3M5"/>
<gene>
    <name evidence="1" type="ORF">B0T26DRAFT_115945</name>
</gene>
<name>A0AA40B3M5_9PEZI</name>
<dbReference type="GeneID" id="85316570"/>
<sequence>MRRSWNEVSEAVNQALFLCLKTVQNCPRRQGSRASAERRMQALPRCQGLGLLDLQSLNRDLAVVSHQRLLSVHFLSFCSKSLWERATNGVPT</sequence>
<dbReference type="Proteomes" id="UP001172101">
    <property type="component" value="Unassembled WGS sequence"/>
</dbReference>
<evidence type="ECO:0000313" key="1">
    <source>
        <dbReference type="EMBL" id="KAK0727076.1"/>
    </source>
</evidence>
<organism evidence="1 2">
    <name type="scientific">Lasiosphaeria miniovina</name>
    <dbReference type="NCBI Taxonomy" id="1954250"/>
    <lineage>
        <taxon>Eukaryota</taxon>
        <taxon>Fungi</taxon>
        <taxon>Dikarya</taxon>
        <taxon>Ascomycota</taxon>
        <taxon>Pezizomycotina</taxon>
        <taxon>Sordariomycetes</taxon>
        <taxon>Sordariomycetidae</taxon>
        <taxon>Sordariales</taxon>
        <taxon>Lasiosphaeriaceae</taxon>
        <taxon>Lasiosphaeria</taxon>
    </lineage>
</organism>
<evidence type="ECO:0000313" key="2">
    <source>
        <dbReference type="Proteomes" id="UP001172101"/>
    </source>
</evidence>
<dbReference type="EMBL" id="JAUIRO010000002">
    <property type="protein sequence ID" value="KAK0727076.1"/>
    <property type="molecule type" value="Genomic_DNA"/>
</dbReference>
<dbReference type="RefSeq" id="XP_060299932.1">
    <property type="nucleotide sequence ID" value="XM_060433299.1"/>
</dbReference>
<reference evidence="1" key="1">
    <citation type="submission" date="2023-06" db="EMBL/GenBank/DDBJ databases">
        <title>Genome-scale phylogeny and comparative genomics of the fungal order Sordariales.</title>
        <authorList>
            <consortium name="Lawrence Berkeley National Laboratory"/>
            <person name="Hensen N."/>
            <person name="Bonometti L."/>
            <person name="Westerberg I."/>
            <person name="Brannstrom I.O."/>
            <person name="Guillou S."/>
            <person name="Cros-Aarteil S."/>
            <person name="Calhoun S."/>
            <person name="Haridas S."/>
            <person name="Kuo A."/>
            <person name="Mondo S."/>
            <person name="Pangilinan J."/>
            <person name="Riley R."/>
            <person name="LaButti K."/>
            <person name="Andreopoulos B."/>
            <person name="Lipzen A."/>
            <person name="Chen C."/>
            <person name="Yanf M."/>
            <person name="Daum C."/>
            <person name="Ng V."/>
            <person name="Clum A."/>
            <person name="Steindorff A."/>
            <person name="Ohm R."/>
            <person name="Martin F."/>
            <person name="Silar P."/>
            <person name="Natvig D."/>
            <person name="Lalanne C."/>
            <person name="Gautier V."/>
            <person name="Ament-velasquez S.L."/>
            <person name="Kruys A."/>
            <person name="Hutchinson M.I."/>
            <person name="Powell A.J."/>
            <person name="Barry K."/>
            <person name="Miller A.N."/>
            <person name="Grigoriev I.V."/>
            <person name="Debuchy R."/>
            <person name="Gladieux P."/>
            <person name="Thoren M.H."/>
            <person name="Johannesson H."/>
        </authorList>
    </citation>
    <scope>NUCLEOTIDE SEQUENCE</scope>
    <source>
        <strain evidence="1">SMH2392-1A</strain>
    </source>
</reference>
<accession>A0AA40B3M5</accession>
<proteinExistence type="predicted"/>
<protein>
    <submittedName>
        <fullName evidence="1">Uncharacterized protein</fullName>
    </submittedName>
</protein>